<dbReference type="InterPro" id="IPR036188">
    <property type="entry name" value="FAD/NAD-bd_sf"/>
</dbReference>
<keyword evidence="2" id="KW-1185">Reference proteome</keyword>
<dbReference type="RefSeq" id="WP_097643537.1">
    <property type="nucleotide sequence ID" value="NZ_NQWI01000026.1"/>
</dbReference>
<sequence length="396" mass="45675">MSQYDYIITGAGAAGLSLVYHLGQSSLKQHRVLLVDEAPKRRNDRTWCFWEVGAGMFDPVVARSWDQLIVHGQSRTKQFTIEPYRYKMIEGGDFYRFTEAWVAQQPNITRCYGRVERIEDRPDGVAVFVNGQAYHGRWAFNSIYTPEPPRPTYAHWFQHFKGWVITSETPVFDPNTATFMDFRVEQGHDVRFVYVLPYDQHTALVEYTFFAPDLVPHEVYDRGLRDYISRHLGVQSYAIKHVEFGVIPMTDMPFTRRPSPHVMNIGTAGGMTKASTGYTFQRIQRQSARITASLTTTGQPFYYEPPLNYHALMDGVLLYVLDTGREQGHVFFEQLFSRNPPQRVFRFLDEDTILWEDIALMLTVNVPTFLFSSVDLAARRTWANLATSGATAMERE</sequence>
<dbReference type="SUPFAM" id="SSF51905">
    <property type="entry name" value="FAD/NAD(P)-binding domain"/>
    <property type="match status" value="1"/>
</dbReference>
<accession>A0A2A6RKZ3</accession>
<evidence type="ECO:0000313" key="2">
    <source>
        <dbReference type="Proteomes" id="UP000220527"/>
    </source>
</evidence>
<gene>
    <name evidence="1" type="ORF">CJ255_07860</name>
</gene>
<organism evidence="1 2">
    <name type="scientific">Candidatus Viridilinea mediisalina</name>
    <dbReference type="NCBI Taxonomy" id="2024553"/>
    <lineage>
        <taxon>Bacteria</taxon>
        <taxon>Bacillati</taxon>
        <taxon>Chloroflexota</taxon>
        <taxon>Chloroflexia</taxon>
        <taxon>Chloroflexales</taxon>
        <taxon>Chloroflexineae</taxon>
        <taxon>Oscillochloridaceae</taxon>
        <taxon>Candidatus Viridilinea</taxon>
    </lineage>
</organism>
<dbReference type="OrthoDB" id="24355at2"/>
<dbReference type="AlphaFoldDB" id="A0A2A6RKZ3"/>
<name>A0A2A6RKZ3_9CHLR</name>
<proteinExistence type="predicted"/>
<reference evidence="2" key="1">
    <citation type="submission" date="2017-08" db="EMBL/GenBank/DDBJ databases">
        <authorList>
            <person name="Grouzdev D.S."/>
            <person name="Gaisin V.A."/>
            <person name="Rysina M.S."/>
            <person name="Gorlenko V.M."/>
        </authorList>
    </citation>
    <scope>NUCLEOTIDE SEQUENCE [LARGE SCALE GENOMIC DNA]</scope>
    <source>
        <strain evidence="2">Kir15-3F</strain>
    </source>
</reference>
<dbReference type="Pfam" id="PF05834">
    <property type="entry name" value="Lycopene_cycl"/>
    <property type="match status" value="1"/>
</dbReference>
<comment type="caution">
    <text evidence="1">The sequence shown here is derived from an EMBL/GenBank/DDBJ whole genome shotgun (WGS) entry which is preliminary data.</text>
</comment>
<dbReference type="Gene3D" id="3.50.50.60">
    <property type="entry name" value="FAD/NAD(P)-binding domain"/>
    <property type="match status" value="1"/>
</dbReference>
<protein>
    <submittedName>
        <fullName evidence="1">Lycopene cyclase</fullName>
    </submittedName>
</protein>
<dbReference type="Proteomes" id="UP000220527">
    <property type="component" value="Unassembled WGS sequence"/>
</dbReference>
<evidence type="ECO:0000313" key="1">
    <source>
        <dbReference type="EMBL" id="PDW03575.1"/>
    </source>
</evidence>
<dbReference type="EMBL" id="NQWI01000026">
    <property type="protein sequence ID" value="PDW03575.1"/>
    <property type="molecule type" value="Genomic_DNA"/>
</dbReference>